<dbReference type="GO" id="GO:0005125">
    <property type="term" value="F:cytokine activity"/>
    <property type="evidence" value="ECO:0007669"/>
    <property type="project" value="TreeGrafter"/>
</dbReference>
<dbReference type="PANTHER" id="PTHR12027">
    <property type="entry name" value="WNT RELATED"/>
    <property type="match status" value="1"/>
</dbReference>
<dbReference type="InterPro" id="IPR018161">
    <property type="entry name" value="Wnt_CS"/>
</dbReference>
<evidence type="ECO:0000256" key="10">
    <source>
        <dbReference type="ARBA" id="ARBA00023288"/>
    </source>
</evidence>
<evidence type="ECO:0000256" key="2">
    <source>
        <dbReference type="ARBA" id="ARBA00005683"/>
    </source>
</evidence>
<keyword evidence="3 11" id="KW-0217">Developmental protein</keyword>
<reference evidence="13" key="3">
    <citation type="submission" date="2025-09" db="UniProtKB">
        <authorList>
            <consortium name="Ensembl"/>
        </authorList>
    </citation>
    <scope>IDENTIFICATION</scope>
</reference>
<dbReference type="Ensembl" id="ENSEAST00005022456.2">
    <property type="protein sequence ID" value="ENSEASP00005020683.2"/>
    <property type="gene ID" value="ENSEASG00005014224.2"/>
</dbReference>
<evidence type="ECO:0000256" key="9">
    <source>
        <dbReference type="ARBA" id="ARBA00023180"/>
    </source>
</evidence>
<keyword evidence="4" id="KW-0964">Secreted</keyword>
<keyword evidence="7" id="KW-0732">Signal</keyword>
<evidence type="ECO:0000256" key="8">
    <source>
        <dbReference type="ARBA" id="ARBA00023157"/>
    </source>
</evidence>
<gene>
    <name evidence="13" type="primary">WNT11</name>
</gene>
<evidence type="ECO:0000313" key="13">
    <source>
        <dbReference type="Ensembl" id="ENSEASP00005020683.2"/>
    </source>
</evidence>
<sequence length="540" mass="57963">MSYRTTRTGRALALPLIPSPDGDTRAREEEGTCPESHRGEAAADPPSNPGLAPPGGPGAPGRERALTRGAQAEGDPAARAAVLDARTPDRNNLPGPRGPDQALPSPAACRGRGGGGGSPGPPGAARTEPAVAGGLGPSALWDPGGPSSLWASWAGHGSPAAACAQDARRDSGRRLLQRATRRRRATMRARPQLCEALLFALALQTGVCYGIKWLALSKTPAALALNQTQHCKQLEGLVSAQVQLCRSNLELMRTVVHAAREATKACRRAFSDMRWNCSSIELAPNYLLDLERGTRESAFVYALSAAAISHAIARACTTGDLPGCSCGPVPGEPPGPGNRWGGCADNLSYGLLMGAKFSDAPMKVKKTGSQANKLMRLHNSEVGRQALRASLEMKCKCHGVSGSCSIRTCWKGLQELRDVAADLKTRYLSATKVVHRPMGTRKHLVPKDLDIRPVKDSELVYLQSSPDFCMKNEKVGSHGTQDRQCNKTSHGSDSCDLMCCGRGYNPYTDRVVERCHCKYHWCCYVTCRRCERTVERYVCK</sequence>
<dbReference type="GO" id="GO:0030182">
    <property type="term" value="P:neuron differentiation"/>
    <property type="evidence" value="ECO:0007669"/>
    <property type="project" value="TreeGrafter"/>
</dbReference>
<evidence type="ECO:0000256" key="1">
    <source>
        <dbReference type="ARBA" id="ARBA00004498"/>
    </source>
</evidence>
<keyword evidence="10" id="KW-0449">Lipoprotein</keyword>
<dbReference type="GO" id="GO:0060070">
    <property type="term" value="P:canonical Wnt signaling pathway"/>
    <property type="evidence" value="ECO:0007669"/>
    <property type="project" value="TreeGrafter"/>
</dbReference>
<dbReference type="InterPro" id="IPR043158">
    <property type="entry name" value="Wnt_C"/>
</dbReference>
<dbReference type="GO" id="GO:0045165">
    <property type="term" value="P:cell fate commitment"/>
    <property type="evidence" value="ECO:0007669"/>
    <property type="project" value="TreeGrafter"/>
</dbReference>
<dbReference type="GO" id="GO:0005109">
    <property type="term" value="F:frizzled binding"/>
    <property type="evidence" value="ECO:0007669"/>
    <property type="project" value="TreeGrafter"/>
</dbReference>
<evidence type="ECO:0000256" key="3">
    <source>
        <dbReference type="ARBA" id="ARBA00022473"/>
    </source>
</evidence>
<feature type="region of interest" description="Disordered" evidence="12">
    <location>
        <begin position="1"/>
        <end position="140"/>
    </location>
</feature>
<dbReference type="InterPro" id="IPR005817">
    <property type="entry name" value="Wnt"/>
</dbReference>
<dbReference type="CDD" id="cd19343">
    <property type="entry name" value="Wnt_Wnt11"/>
    <property type="match status" value="1"/>
</dbReference>
<comment type="function">
    <text evidence="11">Ligand for members of the frizzled family of seven transmembrane receptors.</text>
</comment>
<dbReference type="GO" id="GO:0005615">
    <property type="term" value="C:extracellular space"/>
    <property type="evidence" value="ECO:0007669"/>
    <property type="project" value="TreeGrafter"/>
</dbReference>
<evidence type="ECO:0000256" key="11">
    <source>
        <dbReference type="RuleBase" id="RU003500"/>
    </source>
</evidence>
<dbReference type="Gene3D" id="3.30.2460.20">
    <property type="match status" value="1"/>
</dbReference>
<evidence type="ECO:0000256" key="7">
    <source>
        <dbReference type="ARBA" id="ARBA00022729"/>
    </source>
</evidence>
<comment type="similarity">
    <text evidence="2 11">Belongs to the Wnt family.</text>
</comment>
<comment type="subcellular location">
    <subcellularLocation>
        <location evidence="1 11">Secreted</location>
        <location evidence="1 11">Extracellular space</location>
        <location evidence="1 11">Extracellular matrix</location>
    </subcellularLocation>
</comment>
<evidence type="ECO:0000256" key="4">
    <source>
        <dbReference type="ARBA" id="ARBA00022525"/>
    </source>
</evidence>
<feature type="compositionally biased region" description="Pro residues" evidence="12">
    <location>
        <begin position="46"/>
        <end position="57"/>
    </location>
</feature>
<keyword evidence="14" id="KW-1185">Reference proteome</keyword>
<name>A0A8C4PPC4_EQUAS</name>
<dbReference type="Pfam" id="PF00110">
    <property type="entry name" value="wnt"/>
    <property type="match status" value="1"/>
</dbReference>
<dbReference type="GeneTree" id="ENSGT00940000158413"/>
<dbReference type="PANTHER" id="PTHR12027:SF7">
    <property type="entry name" value="PROTEIN WNT-11"/>
    <property type="match status" value="1"/>
</dbReference>
<dbReference type="AlphaFoldDB" id="A0A8C4PPC4"/>
<dbReference type="Proteomes" id="UP000694387">
    <property type="component" value="Chromosome 20"/>
</dbReference>
<dbReference type="PROSITE" id="PS00246">
    <property type="entry name" value="WNT1"/>
    <property type="match status" value="1"/>
</dbReference>
<evidence type="ECO:0000256" key="5">
    <source>
        <dbReference type="ARBA" id="ARBA00022530"/>
    </source>
</evidence>
<dbReference type="PRINTS" id="PR01349">
    <property type="entry name" value="WNTPROTEIN"/>
</dbReference>
<accession>A0A8C4PPC4</accession>
<reference evidence="13 14" key="1">
    <citation type="journal article" date="2020" name="Nat. Commun.">
        <title>Donkey genomes provide new insights into domestication and selection for coat color.</title>
        <authorList>
            <person name="Wang"/>
            <person name="C."/>
            <person name="Li"/>
            <person name="H."/>
            <person name="Guo"/>
            <person name="Y."/>
            <person name="Huang"/>
            <person name="J."/>
            <person name="Sun"/>
            <person name="Y."/>
            <person name="Min"/>
            <person name="J."/>
            <person name="Wang"/>
            <person name="J."/>
            <person name="Fang"/>
            <person name="X."/>
            <person name="Zhao"/>
            <person name="Z."/>
            <person name="Wang"/>
            <person name="S."/>
            <person name="Zhang"/>
            <person name="Y."/>
            <person name="Liu"/>
            <person name="Q."/>
            <person name="Jiang"/>
            <person name="Q."/>
            <person name="Wang"/>
            <person name="X."/>
            <person name="Guo"/>
            <person name="Y."/>
            <person name="Yang"/>
            <person name="C."/>
            <person name="Wang"/>
            <person name="Y."/>
            <person name="Tian"/>
            <person name="F."/>
            <person name="Zhuang"/>
            <person name="G."/>
            <person name="Fan"/>
            <person name="Y."/>
            <person name="Gao"/>
            <person name="Q."/>
            <person name="Li"/>
            <person name="Y."/>
            <person name="Ju"/>
            <person name="Z."/>
            <person name="Li"/>
            <person name="J."/>
            <person name="Li"/>
            <person name="R."/>
            <person name="Hou"/>
            <person name="M."/>
            <person name="Yang"/>
            <person name="G."/>
            <person name="Liu"/>
            <person name="G."/>
            <person name="Liu"/>
            <person name="W."/>
            <person name="Guo"/>
            <person name="J."/>
            <person name="Pan"/>
            <person name="S."/>
            <person name="Fan"/>
            <person name="G."/>
            <person name="Zhang"/>
            <person name="W."/>
            <person name="Zhang"/>
            <person name="R."/>
            <person name="Yu"/>
            <person name="J."/>
            <person name="Zhang"/>
            <person name="X."/>
            <person name="Yin"/>
            <person name="Q."/>
            <person name="Ji"/>
            <person name="C."/>
            <person name="Jin"/>
            <person name="Y."/>
            <person name="Yue"/>
            <person name="G."/>
            <person name="Liu"/>
            <person name="M."/>
            <person name="Xu"/>
            <person name="J."/>
            <person name="Liu"/>
            <person name="S."/>
            <person name="Jordana"/>
            <person name="J."/>
            <person name="Noce"/>
            <person name="A."/>
            <person name="Amills"/>
            <person name="M."/>
            <person name="Wu"/>
            <person name="D.D."/>
            <person name="Li"/>
            <person name="S."/>
            <person name="Zhou"/>
            <person name="X. and Zhong"/>
            <person name="J."/>
        </authorList>
    </citation>
    <scope>NUCLEOTIDE SEQUENCE [LARGE SCALE GENOMIC DNA]</scope>
</reference>
<dbReference type="SMART" id="SM00097">
    <property type="entry name" value="WNT1"/>
    <property type="match status" value="1"/>
</dbReference>
<keyword evidence="8" id="KW-1015">Disulfide bond</keyword>
<keyword evidence="9" id="KW-0325">Glycoprotein</keyword>
<evidence type="ECO:0000313" key="14">
    <source>
        <dbReference type="Proteomes" id="UP000694387"/>
    </source>
</evidence>
<keyword evidence="5" id="KW-0272">Extracellular matrix</keyword>
<keyword evidence="6 11" id="KW-0879">Wnt signaling pathway</keyword>
<evidence type="ECO:0000256" key="12">
    <source>
        <dbReference type="SAM" id="MobiDB-lite"/>
    </source>
</evidence>
<feature type="compositionally biased region" description="Basic and acidic residues" evidence="12">
    <location>
        <begin position="22"/>
        <end position="41"/>
    </location>
</feature>
<evidence type="ECO:0000256" key="6">
    <source>
        <dbReference type="ARBA" id="ARBA00022687"/>
    </source>
</evidence>
<protein>
    <recommendedName>
        <fullName evidence="11">Protein Wnt</fullName>
    </recommendedName>
</protein>
<organism evidence="13 14">
    <name type="scientific">Equus asinus</name>
    <name type="common">Donkey</name>
    <name type="synonym">Equus africanus asinus</name>
    <dbReference type="NCBI Taxonomy" id="9793"/>
    <lineage>
        <taxon>Eukaryota</taxon>
        <taxon>Metazoa</taxon>
        <taxon>Chordata</taxon>
        <taxon>Craniata</taxon>
        <taxon>Vertebrata</taxon>
        <taxon>Euteleostomi</taxon>
        <taxon>Mammalia</taxon>
        <taxon>Eutheria</taxon>
        <taxon>Laurasiatheria</taxon>
        <taxon>Perissodactyla</taxon>
        <taxon>Equidae</taxon>
        <taxon>Equus</taxon>
    </lineage>
</organism>
<dbReference type="FunFam" id="3.30.2460.20:FF:000001">
    <property type="entry name" value="Wnt homolog"/>
    <property type="match status" value="1"/>
</dbReference>
<proteinExistence type="inferred from homology"/>
<reference evidence="13" key="2">
    <citation type="submission" date="2025-08" db="UniProtKB">
        <authorList>
            <consortium name="Ensembl"/>
        </authorList>
    </citation>
    <scope>IDENTIFICATION</scope>
</reference>